<dbReference type="PANTHER" id="PTHR11245:SF6">
    <property type="entry name" value="DUF19 DOMAIN-CONTAINING PROTEIN"/>
    <property type="match status" value="1"/>
</dbReference>
<dbReference type="PANTHER" id="PTHR11245">
    <property type="entry name" value="STANNIOCALCIN"/>
    <property type="match status" value="1"/>
</dbReference>
<dbReference type="GO" id="GO:0006874">
    <property type="term" value="P:intracellular calcium ion homeostasis"/>
    <property type="evidence" value="ECO:0007669"/>
    <property type="project" value="TreeGrafter"/>
</dbReference>
<dbReference type="WBParaSite" id="sdigi.contig71.g3605.t1">
    <property type="protein sequence ID" value="sdigi.contig71.g3605.t1"/>
    <property type="gene ID" value="sdigi.contig71.g3605"/>
</dbReference>
<keyword evidence="5" id="KW-1185">Reference proteome</keyword>
<comment type="similarity">
    <text evidence="1">Belongs to the stanniocalcin family.</text>
</comment>
<sequence>MKSMFSRRTRYTHSVFRGTKRLNGEQEVGEVSKRRRKTPGFTPFKQVEIPASWKMESRKLREAVRISVAHCHYDDPSKRERLGNAVFEALSGQKTMKAAATLHEVPFTTLQTYFHRSRARMAKIMSDSDNALPEQIQIPVSLTLSTLNMGDALAKEKMSLAKSKKSRRLDSLLNVLMGKVVESGAWINGTPSSSDFAPQKLGSSKRKPKKVHRITPVSAVTTANESLEGDRELSGWCTNQSQNPVKDITAKSNEVTSKYSKEEVLAIIKSVISDSSLDENTKNLVKRILDGILDKSLSADDMCTFLRLEPSLMGSNIYRVEQVMKFPYISLNKDETDFQKSVENKSQMLYLSPESQDCECLDEIEKCVNDVCRFSHYPALQKEALRKAVSMVIRGEYSVSGAASIMNLPTSTVHPYVHRARTVLETFLPQQPKTNRETAADEYGLYNTSVSRDVKIVISYLMKISPYDLVGQQKLHDALSEVLMKDVPVAEVCSKYGIAVDAFQSYITKARMLLGQSPYPTSSNTSNNREAVELGVNLSDHAEEHAGDDDYNKIFGDTGPLLRNISARDAVVSAAVAVYPNVVKSLFNYEKQCDDRNLSVETGKKMESITDKSPTEDLLSPALGVLINSDEFDYDKHNKPNIAKIRPSQGRRIENVNATSHEGESPTKNITVSCGESGSDDGDNEFDGLPRSIRGVAKLLSDTKLDKLSTKDYTGTPENLALKIDKVLRQYRFRGDRQKMRDGILEVLYKSKTLSEACKGNSLAPTTLSTYVRLVKVLINTEKTGTKGLVRDLSLPNPIKLIKNESDRSSNLALKNELVNSEFSMASAEKDAERGVVTTVSTSSKVTLVDAENGVDCAILSNNLSDNTCFEQMTKKQNLPAVSSSSAEEDTKIGTNLLIQNVDVMMLHTKSIMSNLESFYKVLIAYLIEQQYRRSEEAQEKMRASLEYVLLDGLSVTEALKIHNGPTEHVLQVYLSRCRKANRCIKTEFSNFKSSVARALNKNCMENKQSVEEAGSTVQINSNTAAVTKNYTVKRSSKRLQKREDDESTVGTVPTVGTLKHLDLIFSEDFRKPLYDYLKKLSRVNFPIEDTLIVGLAKMIIDEFPVNQKIFFADAVWEQWLAGYRKEHPEFEE</sequence>
<keyword evidence="3" id="KW-0372">Hormone</keyword>
<dbReference type="GO" id="GO:0005179">
    <property type="term" value="F:hormone activity"/>
    <property type="evidence" value="ECO:0007669"/>
    <property type="project" value="UniProtKB-KW"/>
</dbReference>
<organism evidence="5 6">
    <name type="scientific">Setaria digitata</name>
    <dbReference type="NCBI Taxonomy" id="48799"/>
    <lineage>
        <taxon>Eukaryota</taxon>
        <taxon>Metazoa</taxon>
        <taxon>Ecdysozoa</taxon>
        <taxon>Nematoda</taxon>
        <taxon>Chromadorea</taxon>
        <taxon>Rhabditida</taxon>
        <taxon>Spirurina</taxon>
        <taxon>Spiruromorpha</taxon>
        <taxon>Filarioidea</taxon>
        <taxon>Setariidae</taxon>
        <taxon>Setaria</taxon>
    </lineage>
</organism>
<evidence type="ECO:0000256" key="3">
    <source>
        <dbReference type="ARBA" id="ARBA00022702"/>
    </source>
</evidence>
<protein>
    <submittedName>
        <fullName evidence="6">Uncharacterized protein</fullName>
    </submittedName>
</protein>
<comment type="subunit">
    <text evidence="2">Homodimer; disulfide-linked.</text>
</comment>
<accession>A0A915Q6M1</accession>
<evidence type="ECO:0000256" key="4">
    <source>
        <dbReference type="ARBA" id="ARBA00023157"/>
    </source>
</evidence>
<reference evidence="6" key="1">
    <citation type="submission" date="2022-11" db="UniProtKB">
        <authorList>
            <consortium name="WormBaseParasite"/>
        </authorList>
    </citation>
    <scope>IDENTIFICATION</scope>
</reference>
<dbReference type="AlphaFoldDB" id="A0A915Q6M1"/>
<dbReference type="Proteomes" id="UP000887581">
    <property type="component" value="Unplaced"/>
</dbReference>
<proteinExistence type="inferred from homology"/>
<evidence type="ECO:0000256" key="1">
    <source>
        <dbReference type="ARBA" id="ARBA00008693"/>
    </source>
</evidence>
<evidence type="ECO:0000313" key="6">
    <source>
        <dbReference type="WBParaSite" id="sdigi.contig71.g3605.t1"/>
    </source>
</evidence>
<name>A0A915Q6M1_9BILA</name>
<evidence type="ECO:0000256" key="2">
    <source>
        <dbReference type="ARBA" id="ARBA00011748"/>
    </source>
</evidence>
<evidence type="ECO:0000313" key="5">
    <source>
        <dbReference type="Proteomes" id="UP000887581"/>
    </source>
</evidence>
<keyword evidence="4" id="KW-1015">Disulfide bond</keyword>
<dbReference type="GO" id="GO:0005615">
    <property type="term" value="C:extracellular space"/>
    <property type="evidence" value="ECO:0007669"/>
    <property type="project" value="TreeGrafter"/>
</dbReference>
<dbReference type="InterPro" id="IPR004978">
    <property type="entry name" value="Stanniocalcin"/>
</dbReference>